<dbReference type="CDD" id="cd13128">
    <property type="entry name" value="MATE_Wzx_like"/>
    <property type="match status" value="1"/>
</dbReference>
<feature type="transmembrane region" description="Helical" evidence="6">
    <location>
        <begin position="323"/>
        <end position="346"/>
    </location>
</feature>
<evidence type="ECO:0000256" key="2">
    <source>
        <dbReference type="ARBA" id="ARBA00022475"/>
    </source>
</evidence>
<feature type="transmembrane region" description="Helical" evidence="6">
    <location>
        <begin position="386"/>
        <end position="404"/>
    </location>
</feature>
<feature type="transmembrane region" description="Helical" evidence="6">
    <location>
        <begin position="113"/>
        <end position="136"/>
    </location>
</feature>
<dbReference type="PANTHER" id="PTHR30250">
    <property type="entry name" value="PST FAMILY PREDICTED COLANIC ACID TRANSPORTER"/>
    <property type="match status" value="1"/>
</dbReference>
<feature type="transmembrane region" description="Helical" evidence="6">
    <location>
        <begin position="39"/>
        <end position="60"/>
    </location>
</feature>
<keyword evidence="8" id="KW-1185">Reference proteome</keyword>
<keyword evidence="5 6" id="KW-0472">Membrane</keyword>
<feature type="transmembrane region" description="Helical" evidence="6">
    <location>
        <begin position="358"/>
        <end position="380"/>
    </location>
</feature>
<keyword evidence="2" id="KW-1003">Cell membrane</keyword>
<dbReference type="Pfam" id="PF01943">
    <property type="entry name" value="Polysacc_synt"/>
    <property type="match status" value="1"/>
</dbReference>
<dbReference type="PANTHER" id="PTHR30250:SF11">
    <property type="entry name" value="O-ANTIGEN TRANSPORTER-RELATED"/>
    <property type="match status" value="1"/>
</dbReference>
<feature type="transmembrane region" description="Helical" evidence="6">
    <location>
        <begin position="81"/>
        <end position="107"/>
    </location>
</feature>
<dbReference type="GO" id="GO:0005886">
    <property type="term" value="C:plasma membrane"/>
    <property type="evidence" value="ECO:0007669"/>
    <property type="project" value="UniProtKB-SubCell"/>
</dbReference>
<evidence type="ECO:0000256" key="4">
    <source>
        <dbReference type="ARBA" id="ARBA00022989"/>
    </source>
</evidence>
<sequence length="410" mass="46813">MKSKLLNNIFHLTILQGSTYILPLIVFPYLVRTLGTEKYGLFIFCQVIVQYLTLISDFGFNFSSTQEIARNQEDKTKITKIFWTTIWAKFFLMIVAIFIFWVLGFFINEIRSVFFIIIMFSPQILGGIILPVWLFQGKEEMKIISISSLISRIASIIFIFILVKGPGDIYVAALMQSSISLLTAMLVLIYSFNKKWVGHIYFCLQDTVILIKDSVAFFISVLSVNLYTSLPTLIVGVVLGTESVAYYNIANTVRNAMQGLFNPISQSLFPRINSLYVSNYYDAKKLIMKSIKIVAIIFSLMSVSVFVLSPYIIYIITGYENEVIIIILRCLCIIPFVSAVCNILGVQTMITHGFKKQFSLLTLFWGVFNLIIIFPLIHWFGVLGSAWSVLITETLVLLSFYIFLKMKKIF</sequence>
<organism evidence="7 8">
    <name type="scientific">Affinibrenneria salicis</name>
    <dbReference type="NCBI Taxonomy" id="2590031"/>
    <lineage>
        <taxon>Bacteria</taxon>
        <taxon>Pseudomonadati</taxon>
        <taxon>Pseudomonadota</taxon>
        <taxon>Gammaproteobacteria</taxon>
        <taxon>Enterobacterales</taxon>
        <taxon>Pectobacteriaceae</taxon>
        <taxon>Affinibrenneria</taxon>
    </lineage>
</organism>
<dbReference type="AlphaFoldDB" id="A0A5J5FZS1"/>
<name>A0A5J5FZS1_9GAMM</name>
<evidence type="ECO:0000313" key="7">
    <source>
        <dbReference type="EMBL" id="KAA8999850.1"/>
    </source>
</evidence>
<dbReference type="RefSeq" id="WP_150435051.1">
    <property type="nucleotide sequence ID" value="NZ_VYKJ01000005.1"/>
</dbReference>
<evidence type="ECO:0000256" key="5">
    <source>
        <dbReference type="ARBA" id="ARBA00023136"/>
    </source>
</evidence>
<feature type="transmembrane region" description="Helical" evidence="6">
    <location>
        <begin position="143"/>
        <end position="163"/>
    </location>
</feature>
<comment type="subcellular location">
    <subcellularLocation>
        <location evidence="1">Cell membrane</location>
        <topology evidence="1">Multi-pass membrane protein</topology>
    </subcellularLocation>
</comment>
<gene>
    <name evidence="7" type="ORF">FJU30_11135</name>
</gene>
<protein>
    <submittedName>
        <fullName evidence="7">Flippase</fullName>
    </submittedName>
</protein>
<evidence type="ECO:0000256" key="1">
    <source>
        <dbReference type="ARBA" id="ARBA00004651"/>
    </source>
</evidence>
<comment type="caution">
    <text evidence="7">The sequence shown here is derived from an EMBL/GenBank/DDBJ whole genome shotgun (WGS) entry which is preliminary data.</text>
</comment>
<reference evidence="7 8" key="1">
    <citation type="submission" date="2019-09" db="EMBL/GenBank/DDBJ databases">
        <authorList>
            <person name="Li Y."/>
        </authorList>
    </citation>
    <scope>NUCLEOTIDE SEQUENCE [LARGE SCALE GENOMIC DNA]</scope>
    <source>
        <strain evidence="7 8">L3-3HA</strain>
    </source>
</reference>
<accession>A0A5J5FZS1</accession>
<feature type="transmembrane region" description="Helical" evidence="6">
    <location>
        <begin position="293"/>
        <end position="317"/>
    </location>
</feature>
<dbReference type="EMBL" id="VYKJ01000005">
    <property type="protein sequence ID" value="KAA8999850.1"/>
    <property type="molecule type" value="Genomic_DNA"/>
</dbReference>
<feature type="transmembrane region" description="Helical" evidence="6">
    <location>
        <begin position="9"/>
        <end position="27"/>
    </location>
</feature>
<evidence type="ECO:0000313" key="8">
    <source>
        <dbReference type="Proteomes" id="UP000335415"/>
    </source>
</evidence>
<evidence type="ECO:0000256" key="6">
    <source>
        <dbReference type="SAM" id="Phobius"/>
    </source>
</evidence>
<evidence type="ECO:0000256" key="3">
    <source>
        <dbReference type="ARBA" id="ARBA00022692"/>
    </source>
</evidence>
<dbReference type="InterPro" id="IPR002797">
    <property type="entry name" value="Polysacc_synth"/>
</dbReference>
<dbReference type="Proteomes" id="UP000335415">
    <property type="component" value="Unassembled WGS sequence"/>
</dbReference>
<keyword evidence="4 6" id="KW-1133">Transmembrane helix</keyword>
<dbReference type="OrthoDB" id="103403at2"/>
<keyword evidence="3 6" id="KW-0812">Transmembrane</keyword>
<dbReference type="InterPro" id="IPR050833">
    <property type="entry name" value="Poly_Biosynth_Transport"/>
</dbReference>
<proteinExistence type="predicted"/>
<feature type="transmembrane region" description="Helical" evidence="6">
    <location>
        <begin position="169"/>
        <end position="190"/>
    </location>
</feature>